<dbReference type="RefSeq" id="WP_132548628.1">
    <property type="nucleotide sequence ID" value="NZ_SMAA01000006.1"/>
</dbReference>
<name>A0A4R3K9K9_9FIRM</name>
<proteinExistence type="predicted"/>
<keyword evidence="2" id="KW-1185">Reference proteome</keyword>
<evidence type="ECO:0000313" key="2">
    <source>
        <dbReference type="Proteomes" id="UP000295188"/>
    </source>
</evidence>
<protein>
    <submittedName>
        <fullName evidence="1">Uncharacterized protein</fullName>
    </submittedName>
</protein>
<organism evidence="1 2">
    <name type="scientific">Pectinatus cerevisiiphilus</name>
    <dbReference type="NCBI Taxonomy" id="86956"/>
    <lineage>
        <taxon>Bacteria</taxon>
        <taxon>Bacillati</taxon>
        <taxon>Bacillota</taxon>
        <taxon>Negativicutes</taxon>
        <taxon>Selenomonadales</taxon>
        <taxon>Selenomonadaceae</taxon>
        <taxon>Pectinatus</taxon>
    </lineage>
</organism>
<reference evidence="1 2" key="1">
    <citation type="submission" date="2019-03" db="EMBL/GenBank/DDBJ databases">
        <title>Genomic Encyclopedia of Type Strains, Phase IV (KMG-IV): sequencing the most valuable type-strain genomes for metagenomic binning, comparative biology and taxonomic classification.</title>
        <authorList>
            <person name="Goeker M."/>
        </authorList>
    </citation>
    <scope>NUCLEOTIDE SEQUENCE [LARGE SCALE GENOMIC DNA]</scope>
    <source>
        <strain evidence="1 2">DSM 20467</strain>
    </source>
</reference>
<accession>A0A4R3K9K9</accession>
<evidence type="ECO:0000313" key="1">
    <source>
        <dbReference type="EMBL" id="TCS79618.1"/>
    </source>
</evidence>
<dbReference type="OrthoDB" id="9831342at2"/>
<gene>
    <name evidence="1" type="ORF">EDC37_10633</name>
</gene>
<sequence>MLDTIKNKASLACQVRMNIRCKKDMPYQTLVKILRNELPYCKEQHQRYMLGFFEECYPSLMKKFMKEQSISRASIINLFNLMPNQGEKYNFERALRNGEF</sequence>
<dbReference type="Proteomes" id="UP000295188">
    <property type="component" value="Unassembled WGS sequence"/>
</dbReference>
<dbReference type="EMBL" id="SMAA01000006">
    <property type="protein sequence ID" value="TCS79618.1"/>
    <property type="molecule type" value="Genomic_DNA"/>
</dbReference>
<dbReference type="AlphaFoldDB" id="A0A4R3K9K9"/>
<comment type="caution">
    <text evidence="1">The sequence shown here is derived from an EMBL/GenBank/DDBJ whole genome shotgun (WGS) entry which is preliminary data.</text>
</comment>